<sequence>MNKLILGLALAAVAVPMEALAQGAEPVVNEDQIGPVGEETRRGAGVNIFESLNPEPPTETATQADDQDYQSFDRFDPYGLKGFRAGPFTVYPSVTGGLMYDDNVFALATDPLSDWIYIARPQFTMRSNGWERTNMLVEGFLEVRDYEEFKSEDQNNGAIGFATETLVNQNTQLVTRGQYVHGHESRGVSRNVFNLFFEPIAYDQLEGAAALNKRWGRYWASAGGSTLQIDYQDAILFGIPISQDYRSGDIEKVPLRVGYVVAPQTSVFVEGAYTPAISRSITSARKAIGSSAVSCSSPGTGKTLPAKSSSAT</sequence>
<evidence type="ECO:0000313" key="3">
    <source>
        <dbReference type="EMBL" id="ODA67421.1"/>
    </source>
</evidence>
<dbReference type="AlphaFoldDB" id="A0A1E2RYY1"/>
<evidence type="ECO:0008006" key="5">
    <source>
        <dbReference type="Google" id="ProtNLM"/>
    </source>
</evidence>
<accession>A0A1E2RYY1</accession>
<evidence type="ECO:0000256" key="2">
    <source>
        <dbReference type="SAM" id="SignalP"/>
    </source>
</evidence>
<dbReference type="EMBL" id="MASI01000003">
    <property type="protein sequence ID" value="ODA67421.1"/>
    <property type="molecule type" value="Genomic_DNA"/>
</dbReference>
<dbReference type="InterPro" id="IPR018759">
    <property type="entry name" value="BBP2_2"/>
</dbReference>
<protein>
    <recommendedName>
        <fullName evidence="5">MltA-interacting protein MipA</fullName>
    </recommendedName>
</protein>
<name>A0A1E2RYY1_9HYPH</name>
<gene>
    <name evidence="3" type="ORF">A7A08_01453</name>
</gene>
<comment type="caution">
    <text evidence="3">The sequence shown here is derived from an EMBL/GenBank/DDBJ whole genome shotgun (WGS) entry which is preliminary data.</text>
</comment>
<evidence type="ECO:0000313" key="4">
    <source>
        <dbReference type="Proteomes" id="UP000095087"/>
    </source>
</evidence>
<dbReference type="Pfam" id="PF10082">
    <property type="entry name" value="BBP2_2"/>
    <property type="match status" value="1"/>
</dbReference>
<dbReference type="STRING" id="1177755.A7A08_01453"/>
<feature type="chain" id="PRO_5009116531" description="MltA-interacting protein MipA" evidence="2">
    <location>
        <begin position="22"/>
        <end position="312"/>
    </location>
</feature>
<keyword evidence="4" id="KW-1185">Reference proteome</keyword>
<dbReference type="OrthoDB" id="7398962at2"/>
<keyword evidence="2" id="KW-0732">Signal</keyword>
<proteinExistence type="predicted"/>
<dbReference type="RefSeq" id="WP_069094791.1">
    <property type="nucleotide sequence ID" value="NZ_MASI01000003.1"/>
</dbReference>
<dbReference type="Proteomes" id="UP000095087">
    <property type="component" value="Unassembled WGS sequence"/>
</dbReference>
<reference evidence="3 4" key="1">
    <citation type="submission" date="2016-07" db="EMBL/GenBank/DDBJ databases">
        <title>Draft genome sequence of Methyloligella halotolerans C2T (VKM B-2706T=CCUG 61687T=DSM 25045T), a halotolerant polyhydroxybutyrate accumulating methylotroph.</title>
        <authorList>
            <person name="Vasilenko O.V."/>
            <person name="Doronina N.V."/>
            <person name="Poroshina M.N."/>
            <person name="Tarlachkov S.V."/>
            <person name="Trotsenko Y.A."/>
        </authorList>
    </citation>
    <scope>NUCLEOTIDE SEQUENCE [LARGE SCALE GENOMIC DNA]</scope>
    <source>
        <strain evidence="3 4">VKM B-2706</strain>
    </source>
</reference>
<feature type="signal peptide" evidence="2">
    <location>
        <begin position="1"/>
        <end position="21"/>
    </location>
</feature>
<organism evidence="3 4">
    <name type="scientific">Methyloligella halotolerans</name>
    <dbReference type="NCBI Taxonomy" id="1177755"/>
    <lineage>
        <taxon>Bacteria</taxon>
        <taxon>Pseudomonadati</taxon>
        <taxon>Pseudomonadota</taxon>
        <taxon>Alphaproteobacteria</taxon>
        <taxon>Hyphomicrobiales</taxon>
        <taxon>Hyphomicrobiaceae</taxon>
        <taxon>Methyloligella</taxon>
    </lineage>
</organism>
<feature type="region of interest" description="Disordered" evidence="1">
    <location>
        <begin position="291"/>
        <end position="312"/>
    </location>
</feature>
<evidence type="ECO:0000256" key="1">
    <source>
        <dbReference type="SAM" id="MobiDB-lite"/>
    </source>
</evidence>